<keyword evidence="4" id="KW-0720">Serine protease</keyword>
<reference evidence="7 8" key="1">
    <citation type="journal article" date="2013" name="Nat. Genet.">
        <title>The high-quality draft genome of peach (Prunus persica) identifies unique patterns of genetic diversity, domestication and genome evolution.</title>
        <authorList>
            <consortium name="International Peach Genome Initiative"/>
            <person name="Verde I."/>
            <person name="Abbott A.G."/>
            <person name="Scalabrin S."/>
            <person name="Jung S."/>
            <person name="Shu S."/>
            <person name="Marroni F."/>
            <person name="Zhebentyayeva T."/>
            <person name="Dettori M.T."/>
            <person name="Grimwood J."/>
            <person name="Cattonaro F."/>
            <person name="Zuccolo A."/>
            <person name="Rossini L."/>
            <person name="Jenkins J."/>
            <person name="Vendramin E."/>
            <person name="Meisel L.A."/>
            <person name="Decroocq V."/>
            <person name="Sosinski B."/>
            <person name="Prochnik S."/>
            <person name="Mitros T."/>
            <person name="Policriti A."/>
            <person name="Cipriani G."/>
            <person name="Dondini L."/>
            <person name="Ficklin S."/>
            <person name="Goodstein D.M."/>
            <person name="Xuan P."/>
            <person name="Del Fabbro C."/>
            <person name="Aramini V."/>
            <person name="Copetti D."/>
            <person name="Gonzalez S."/>
            <person name="Horner D.S."/>
            <person name="Falchi R."/>
            <person name="Lucas S."/>
            <person name="Mica E."/>
            <person name="Maldonado J."/>
            <person name="Lazzari B."/>
            <person name="Bielenberg D."/>
            <person name="Pirona R."/>
            <person name="Miculan M."/>
            <person name="Barakat A."/>
            <person name="Testolin R."/>
            <person name="Stella A."/>
            <person name="Tartarini S."/>
            <person name="Tonutti P."/>
            <person name="Arus P."/>
            <person name="Orellana A."/>
            <person name="Wells C."/>
            <person name="Main D."/>
            <person name="Vizzotto G."/>
            <person name="Silva H."/>
            <person name="Salamini F."/>
            <person name="Schmutz J."/>
            <person name="Morgante M."/>
            <person name="Rokhsar D.S."/>
        </authorList>
    </citation>
    <scope>NUCLEOTIDE SEQUENCE [LARGE SCALE GENOMIC DNA]</scope>
    <source>
        <strain evidence="8">cv. Nemared</strain>
    </source>
</reference>
<dbReference type="PANTHER" id="PTHR45980">
    <property type="match status" value="1"/>
</dbReference>
<evidence type="ECO:0000256" key="5">
    <source>
        <dbReference type="SAM" id="MobiDB-lite"/>
    </source>
</evidence>
<dbReference type="InterPro" id="IPR001940">
    <property type="entry name" value="Peptidase_S1C"/>
</dbReference>
<evidence type="ECO:0000256" key="4">
    <source>
        <dbReference type="ARBA" id="ARBA00022825"/>
    </source>
</evidence>
<protein>
    <recommendedName>
        <fullName evidence="6">Protease Do-like PDZ domain-containing protein</fullName>
    </recommendedName>
</protein>
<dbReference type="InterPro" id="IPR043504">
    <property type="entry name" value="Peptidase_S1_PA_chymotrypsin"/>
</dbReference>
<dbReference type="FunFam" id="2.40.10.10:FF:000012">
    <property type="entry name" value="protease Do-like 9"/>
    <property type="match status" value="1"/>
</dbReference>
<evidence type="ECO:0000256" key="2">
    <source>
        <dbReference type="ARBA" id="ARBA00022670"/>
    </source>
</evidence>
<dbReference type="Gramene" id="ONI08418">
    <property type="protein sequence ID" value="ONI08418"/>
    <property type="gene ID" value="PRUPE_5G177300"/>
</dbReference>
<proteinExistence type="inferred from homology"/>
<dbReference type="Pfam" id="PF13365">
    <property type="entry name" value="Trypsin_2"/>
    <property type="match status" value="1"/>
</dbReference>
<gene>
    <name evidence="7" type="ORF">PRUPE_5G177300</name>
</gene>
<dbReference type="InterPro" id="IPR009003">
    <property type="entry name" value="Peptidase_S1_PA"/>
</dbReference>
<dbReference type="GO" id="GO:0004252">
    <property type="term" value="F:serine-type endopeptidase activity"/>
    <property type="evidence" value="ECO:0007669"/>
    <property type="project" value="InterPro"/>
</dbReference>
<dbReference type="PRINTS" id="PR00834">
    <property type="entry name" value="PROTEASES2C"/>
</dbReference>
<dbReference type="SUPFAM" id="SSF50494">
    <property type="entry name" value="Trypsin-like serine proteases"/>
    <property type="match status" value="1"/>
</dbReference>
<dbReference type="Proteomes" id="UP000006882">
    <property type="component" value="Chromosome G5"/>
</dbReference>
<evidence type="ECO:0000256" key="1">
    <source>
        <dbReference type="ARBA" id="ARBA00010541"/>
    </source>
</evidence>
<dbReference type="GO" id="GO:0006508">
    <property type="term" value="P:proteolysis"/>
    <property type="evidence" value="ECO:0007669"/>
    <property type="project" value="UniProtKB-KW"/>
</dbReference>
<feature type="domain" description="Protease Do-like PDZ" evidence="6">
    <location>
        <begin position="500"/>
        <end position="575"/>
    </location>
</feature>
<dbReference type="FunFam" id="2.40.10.10:FF:000131">
    <property type="entry name" value="Protease Do-like 9"/>
    <property type="match status" value="1"/>
</dbReference>
<evidence type="ECO:0000313" key="8">
    <source>
        <dbReference type="Proteomes" id="UP000006882"/>
    </source>
</evidence>
<feature type="region of interest" description="Disordered" evidence="5">
    <location>
        <begin position="112"/>
        <end position="139"/>
    </location>
</feature>
<name>A0A251PA05_PRUPE</name>
<evidence type="ECO:0000259" key="6">
    <source>
        <dbReference type="Pfam" id="PF17815"/>
    </source>
</evidence>
<dbReference type="PANTHER" id="PTHR45980:SF18">
    <property type="entry name" value="PROTEASE DO-LIKE 9"/>
    <property type="match status" value="1"/>
</dbReference>
<evidence type="ECO:0000256" key="3">
    <source>
        <dbReference type="ARBA" id="ARBA00022801"/>
    </source>
</evidence>
<dbReference type="InterPro" id="IPR041517">
    <property type="entry name" value="DEGP_PDZ"/>
</dbReference>
<dbReference type="Gene3D" id="3.20.190.20">
    <property type="match status" value="1"/>
</dbReference>
<dbReference type="InterPro" id="IPR036034">
    <property type="entry name" value="PDZ_sf"/>
</dbReference>
<keyword evidence="3" id="KW-0378">Hydrolase</keyword>
<dbReference type="AlphaFoldDB" id="A0A251PA05"/>
<dbReference type="SUPFAM" id="SSF50156">
    <property type="entry name" value="PDZ domain-like"/>
    <property type="match status" value="1"/>
</dbReference>
<keyword evidence="2" id="KW-0645">Protease</keyword>
<dbReference type="InterPro" id="IPR046449">
    <property type="entry name" value="DEGP_PDZ_sf"/>
</dbReference>
<dbReference type="Gene3D" id="2.30.42.10">
    <property type="match status" value="1"/>
</dbReference>
<keyword evidence="8" id="KW-1185">Reference proteome</keyword>
<dbReference type="Pfam" id="PF17815">
    <property type="entry name" value="PDZ_3"/>
    <property type="match status" value="1"/>
</dbReference>
<evidence type="ECO:0000313" key="7">
    <source>
        <dbReference type="EMBL" id="ONI08418.1"/>
    </source>
</evidence>
<feature type="region of interest" description="Disordered" evidence="5">
    <location>
        <begin position="43"/>
        <end position="89"/>
    </location>
</feature>
<accession>A0A251PA05</accession>
<organism evidence="7 8">
    <name type="scientific">Prunus persica</name>
    <name type="common">Peach</name>
    <name type="synonym">Amygdalus persica</name>
    <dbReference type="NCBI Taxonomy" id="3760"/>
    <lineage>
        <taxon>Eukaryota</taxon>
        <taxon>Viridiplantae</taxon>
        <taxon>Streptophyta</taxon>
        <taxon>Embryophyta</taxon>
        <taxon>Tracheophyta</taxon>
        <taxon>Spermatophyta</taxon>
        <taxon>Magnoliopsida</taxon>
        <taxon>eudicotyledons</taxon>
        <taxon>Gunneridae</taxon>
        <taxon>Pentapetalae</taxon>
        <taxon>rosids</taxon>
        <taxon>fabids</taxon>
        <taxon>Rosales</taxon>
        <taxon>Rosaceae</taxon>
        <taxon>Amygdaloideae</taxon>
        <taxon>Amygdaleae</taxon>
        <taxon>Prunus</taxon>
    </lineage>
</organism>
<sequence length="577" mass="63575">MDSLTLQFYYSLHRFFPHFSLSLSLSLSLRVNPTINTHAFLRHTQKAQKERNPLNSKLKPSMGKRGRKPKTPIPETLDSPTTTVASPPPPPITTAATGLDDAVFSVSNVEIIEQPQASHPHQEGRRRGRPKKLRKLTDNPEIMTPSRRVPRAVDNGEHKGSVGPAVAVSDPCAAWEGVARAVPAMDAVVKVFCVHTEPNFSLPWQRKRQYSSSSSGFVIGGRRVLTNAHSVEHYTQVKLKKRGSDTKYLATVLAIGTECDIAMLTVDDDEFWDGVSPVEFGDLPALQDSVTVVGYPIGGDTISVTSGVVSRIEILSYVHGSTELLGLQIDAAINSGNSGGPAFNDRGNCVGIAFQSLKHEDAENIGYVIPTPVIMHFIQDYEKNGAYTGFPILGVEWQKMENPDLRMSMGMKPDQKGVRIRRIDPTAPESQVLKPSDIILSFDGVNIANDGTVPFRHGERIGFSYLISQKYTGDNSVVKVLRNSEILSFDIKLASHKRLIPAHNKGRPPSYYIIAGFVFTAVSVPYLRSEYGKDYEFEAPVKLLDKMLHSLPQSPDEQLVVVSQVLVADINIGYKYC</sequence>
<comment type="similarity">
    <text evidence="1">Belongs to the peptidase S1C family.</text>
</comment>
<dbReference type="Gene3D" id="2.40.10.10">
    <property type="entry name" value="Trypsin-like serine proteases"/>
    <property type="match status" value="2"/>
</dbReference>
<dbReference type="EMBL" id="CM007655">
    <property type="protein sequence ID" value="ONI08418.1"/>
    <property type="molecule type" value="Genomic_DNA"/>
</dbReference>